<feature type="region of interest" description="Disordered" evidence="5">
    <location>
        <begin position="544"/>
        <end position="603"/>
    </location>
</feature>
<dbReference type="RefSeq" id="WP_163227111.1">
    <property type="nucleotide sequence ID" value="NZ_VYSG01000001.1"/>
</dbReference>
<feature type="domain" description="CN hydrolase" evidence="6">
    <location>
        <begin position="80"/>
        <end position="343"/>
    </location>
</feature>
<feature type="compositionally biased region" description="Basic and acidic residues" evidence="5">
    <location>
        <begin position="396"/>
        <end position="408"/>
    </location>
</feature>
<dbReference type="PIRSF" id="PIRSF006630">
    <property type="entry name" value="NADS_GAT"/>
    <property type="match status" value="1"/>
</dbReference>
<keyword evidence="4" id="KW-0067">ATP-binding</keyword>
<comment type="caution">
    <text evidence="7">The sequence shown here is derived from an EMBL/GenBank/DDBJ whole genome shotgun (WGS) entry which is preliminary data.</text>
</comment>
<dbReference type="GO" id="GO:0004359">
    <property type="term" value="F:glutaminase activity"/>
    <property type="evidence" value="ECO:0007669"/>
    <property type="project" value="InterPro"/>
</dbReference>
<evidence type="ECO:0000256" key="5">
    <source>
        <dbReference type="SAM" id="MobiDB-lite"/>
    </source>
</evidence>
<evidence type="ECO:0000313" key="8">
    <source>
        <dbReference type="Proteomes" id="UP000469292"/>
    </source>
</evidence>
<evidence type="ECO:0000256" key="3">
    <source>
        <dbReference type="ARBA" id="ARBA00022598"/>
    </source>
</evidence>
<dbReference type="AlphaFoldDB" id="A0A6I5NAT8"/>
<dbReference type="InterPro" id="IPR036526">
    <property type="entry name" value="C-N_Hydrolase_sf"/>
</dbReference>
<dbReference type="SUPFAM" id="SSF56317">
    <property type="entry name" value="Carbon-nitrogen hydrolase"/>
    <property type="match status" value="1"/>
</dbReference>
<feature type="compositionally biased region" description="Low complexity" evidence="5">
    <location>
        <begin position="381"/>
        <end position="395"/>
    </location>
</feature>
<feature type="compositionally biased region" description="Low complexity" evidence="5">
    <location>
        <begin position="1"/>
        <end position="12"/>
    </location>
</feature>
<accession>A0A6I5NAT8</accession>
<gene>
    <name evidence="7" type="ORF">F6S87_02775</name>
</gene>
<dbReference type="GO" id="GO:0009435">
    <property type="term" value="P:NAD+ biosynthetic process"/>
    <property type="evidence" value="ECO:0007669"/>
    <property type="project" value="InterPro"/>
</dbReference>
<dbReference type="EC" id="6.3.5.1" evidence="4"/>
<comment type="similarity">
    <text evidence="2 4">In the C-terminal section; belongs to the NAD synthetase family.</text>
</comment>
<dbReference type="Proteomes" id="UP000469292">
    <property type="component" value="Unassembled WGS sequence"/>
</dbReference>
<dbReference type="Pfam" id="PF00795">
    <property type="entry name" value="CN_hydrolase"/>
    <property type="match status" value="1"/>
</dbReference>
<organism evidence="7 8">
    <name type="scientific">Bifidobacterium choloepi</name>
    <dbReference type="NCBI Taxonomy" id="2614131"/>
    <lineage>
        <taxon>Bacteria</taxon>
        <taxon>Bacillati</taxon>
        <taxon>Actinomycetota</taxon>
        <taxon>Actinomycetes</taxon>
        <taxon>Bifidobacteriales</taxon>
        <taxon>Bifidobacteriaceae</taxon>
        <taxon>Bifidobacterium</taxon>
    </lineage>
</organism>
<dbReference type="CDD" id="cd07570">
    <property type="entry name" value="GAT_Gln-NAD-synth"/>
    <property type="match status" value="1"/>
</dbReference>
<comment type="catalytic activity">
    <reaction evidence="4">
        <text>deamido-NAD(+) + L-glutamine + ATP + H2O = L-glutamate + AMP + diphosphate + NAD(+) + H(+)</text>
        <dbReference type="Rhea" id="RHEA:24384"/>
        <dbReference type="ChEBI" id="CHEBI:15377"/>
        <dbReference type="ChEBI" id="CHEBI:15378"/>
        <dbReference type="ChEBI" id="CHEBI:29985"/>
        <dbReference type="ChEBI" id="CHEBI:30616"/>
        <dbReference type="ChEBI" id="CHEBI:33019"/>
        <dbReference type="ChEBI" id="CHEBI:57540"/>
        <dbReference type="ChEBI" id="CHEBI:58359"/>
        <dbReference type="ChEBI" id="CHEBI:58437"/>
        <dbReference type="ChEBI" id="CHEBI:456215"/>
        <dbReference type="EC" id="6.3.5.1"/>
    </reaction>
</comment>
<evidence type="ECO:0000256" key="2">
    <source>
        <dbReference type="ARBA" id="ARBA00007145"/>
    </source>
</evidence>
<dbReference type="InterPro" id="IPR014445">
    <property type="entry name" value="Gln-dep_NAD_synthase"/>
</dbReference>
<sequence length="781" mass="81505">MATMQTAAQSTETETKAESATRAATATQETKPQATATQETKPQATATQATTTQATATQAAEPQTATGGPFSTATMNDGFVRIATASPMSRVANPPRNARLMLETLRRAAGDGANIVAFPEMAMTSYIADDLLYQPLLLESAERSLAWLAGETADLDVLFSVGLPLSVNGKTYNTLAVCHRGRILGIVPKTFIPTYGVDFEGRWFQSGPAAVCPVDVAGQRGVPFGSHQVFRCAGEPALTVGYEICEDIWSPEPPSIRLALAGATVLVNGSASNASLDKDIYRRGLISGQSARLLASYVYVSSGQADSTGDVTVGGQELICDNGTILAESKPFGAGYAIADVDVESLVGARRGMSSFHVAGTPEDAGYHVVDFDMTIGGAAGNSNDSDDSSGTGDSRGSDNSRGSDDSHATAPARGAGLVRPVSRTPFVPPVTGDPTGVTGSVTVRADVCDLAFQMQVHGLLARIRNQKVDHIVVDGAGHDSYLPGIALAVLATVRAAALAGLDADAVTVLAPPEPPAPADSVDTDAAKFLASFSHALGCGFRELPKPGHGPMPHGGHHGARDAGAPKPPTCPAHGAAPHGGHGPDHGPGHGPGHGPFDGTHPLVVLPADMTKLAFGIPTPHPPLPNEFAYMVNSQMARTLVGPVVQRLAVTDGNHTVRVLLESLDCTAGMLEIPDDGNAMADGSFTLMPVEVADFFVDGMLRGHYRPRKTLRLARAAFGDDYDAGQLRDWLGLFLRRYFATQFRRSSLPDGPRLASAGLDLSSGNMFPPFADPSLWLADLQ</sequence>
<keyword evidence="3 4" id="KW-0436">Ligase</keyword>
<dbReference type="Gene3D" id="1.10.10.1140">
    <property type="entry name" value="Glutamine-dependent NAD+ synthetase, C-terminal domain"/>
    <property type="match status" value="1"/>
</dbReference>
<keyword evidence="4" id="KW-0547">Nucleotide-binding</keyword>
<dbReference type="GO" id="GO:0003952">
    <property type="term" value="F:NAD+ synthase (glutamine-hydrolyzing) activity"/>
    <property type="evidence" value="ECO:0007669"/>
    <property type="project" value="InterPro"/>
</dbReference>
<evidence type="ECO:0000313" key="7">
    <source>
        <dbReference type="EMBL" id="NEG69560.1"/>
    </source>
</evidence>
<dbReference type="PROSITE" id="PS50263">
    <property type="entry name" value="CN_HYDROLASE"/>
    <property type="match status" value="1"/>
</dbReference>
<comment type="pathway">
    <text evidence="1 4">Cofactor biosynthesis; NAD(+) biosynthesis; NAD(+) from deamido-NAD(+) (L-Gln route): step 1/1.</text>
</comment>
<evidence type="ECO:0000256" key="4">
    <source>
        <dbReference type="PIRNR" id="PIRNR006630"/>
    </source>
</evidence>
<dbReference type="Gene3D" id="3.60.110.10">
    <property type="entry name" value="Carbon-nitrogen hydrolase"/>
    <property type="match status" value="1"/>
</dbReference>
<dbReference type="InterPro" id="IPR003010">
    <property type="entry name" value="C-N_Hydrolase"/>
</dbReference>
<feature type="region of interest" description="Disordered" evidence="5">
    <location>
        <begin position="1"/>
        <end position="72"/>
    </location>
</feature>
<feature type="region of interest" description="Disordered" evidence="5">
    <location>
        <begin position="380"/>
        <end position="434"/>
    </location>
</feature>
<name>A0A6I5NAT8_9BIFI</name>
<dbReference type="PANTHER" id="PTHR23090:SF9">
    <property type="entry name" value="GLUTAMINE-DEPENDENT NAD(+) SYNTHETASE"/>
    <property type="match status" value="1"/>
</dbReference>
<feature type="compositionally biased region" description="Low complexity" evidence="5">
    <location>
        <begin position="20"/>
        <end position="66"/>
    </location>
</feature>
<keyword evidence="8" id="KW-1185">Reference proteome</keyword>
<dbReference type="InterPro" id="IPR041856">
    <property type="entry name" value="NAD+_synth_C"/>
</dbReference>
<reference evidence="7 8" key="1">
    <citation type="submission" date="2019-09" db="EMBL/GenBank/DDBJ databases">
        <title>Phylogenetic characterization of a novel taxon of the genus Bifidobacterium: Bifidobacterium choloepi sp. nov.</title>
        <authorList>
            <person name="Modesto M."/>
            <person name="Satti M."/>
        </authorList>
    </citation>
    <scope>NUCLEOTIDE SEQUENCE [LARGE SCALE GENOMIC DNA]</scope>
    <source>
        <strain evidence="7 8">BRDM6</strain>
    </source>
</reference>
<evidence type="ECO:0000256" key="1">
    <source>
        <dbReference type="ARBA" id="ARBA00005188"/>
    </source>
</evidence>
<dbReference type="InterPro" id="IPR003694">
    <property type="entry name" value="NAD_synthase"/>
</dbReference>
<keyword evidence="4" id="KW-0520">NAD</keyword>
<dbReference type="GO" id="GO:0005737">
    <property type="term" value="C:cytoplasm"/>
    <property type="evidence" value="ECO:0007669"/>
    <property type="project" value="InterPro"/>
</dbReference>
<protein>
    <recommendedName>
        <fullName evidence="4">Glutamine-dependent NAD(+) synthetase</fullName>
        <ecNumber evidence="4">6.3.5.1</ecNumber>
    </recommendedName>
    <alternativeName>
        <fullName evidence="4">NAD(+) synthase [glutamine-hydrolyzing]</fullName>
    </alternativeName>
</protein>
<evidence type="ECO:0000259" key="6">
    <source>
        <dbReference type="PROSITE" id="PS50263"/>
    </source>
</evidence>
<dbReference type="PANTHER" id="PTHR23090">
    <property type="entry name" value="NH 3 /GLUTAMINE-DEPENDENT NAD + SYNTHETASE"/>
    <property type="match status" value="1"/>
</dbReference>
<dbReference type="EMBL" id="VYSG01000001">
    <property type="protein sequence ID" value="NEG69560.1"/>
    <property type="molecule type" value="Genomic_DNA"/>
</dbReference>
<proteinExistence type="inferred from homology"/>